<dbReference type="GO" id="GO:0030170">
    <property type="term" value="F:pyridoxal phosphate binding"/>
    <property type="evidence" value="ECO:0007669"/>
    <property type="project" value="InterPro"/>
</dbReference>
<dbReference type="GO" id="GO:0042802">
    <property type="term" value="F:identical protein binding"/>
    <property type="evidence" value="ECO:0007669"/>
    <property type="project" value="TreeGrafter"/>
</dbReference>
<dbReference type="PROSITE" id="PS00600">
    <property type="entry name" value="AA_TRANSFER_CLASS_3"/>
    <property type="match status" value="1"/>
</dbReference>
<keyword evidence="3 6" id="KW-0808">Transferase</keyword>
<proteinExistence type="inferred from homology"/>
<dbReference type="PANTHER" id="PTHR11986">
    <property type="entry name" value="AMINOTRANSFERASE CLASS III"/>
    <property type="match status" value="1"/>
</dbReference>
<evidence type="ECO:0000256" key="5">
    <source>
        <dbReference type="RuleBase" id="RU003560"/>
    </source>
</evidence>
<evidence type="ECO:0000256" key="1">
    <source>
        <dbReference type="ARBA" id="ARBA00001933"/>
    </source>
</evidence>
<dbReference type="EMBL" id="JAFIDA010000001">
    <property type="protein sequence ID" value="MBP1326012.1"/>
    <property type="molecule type" value="Genomic_DNA"/>
</dbReference>
<comment type="caution">
    <text evidence="6">The sequence shown here is derived from an EMBL/GenBank/DDBJ whole genome shotgun (WGS) entry which is preliminary data.</text>
</comment>
<dbReference type="InterPro" id="IPR015422">
    <property type="entry name" value="PyrdxlP-dep_Trfase_small"/>
</dbReference>
<evidence type="ECO:0000256" key="2">
    <source>
        <dbReference type="ARBA" id="ARBA00022576"/>
    </source>
</evidence>
<dbReference type="InterPro" id="IPR015421">
    <property type="entry name" value="PyrdxlP-dep_Trfase_major"/>
</dbReference>
<comment type="similarity">
    <text evidence="5">Belongs to the class-III pyridoxal-phosphate-dependent aminotransferase family.</text>
</comment>
<dbReference type="Gene3D" id="3.90.1150.10">
    <property type="entry name" value="Aspartate Aminotransferase, domain 1"/>
    <property type="match status" value="2"/>
</dbReference>
<dbReference type="CDD" id="cd00610">
    <property type="entry name" value="OAT_like"/>
    <property type="match status" value="1"/>
</dbReference>
<dbReference type="EC" id="2.6.1.19" evidence="6"/>
<dbReference type="Gene3D" id="3.40.640.10">
    <property type="entry name" value="Type I PLP-dependent aspartate aminotransferase-like (Major domain)"/>
    <property type="match status" value="2"/>
</dbReference>
<name>A0A940T3C3_9MICO</name>
<dbReference type="GO" id="GO:0034386">
    <property type="term" value="F:4-aminobutyrate:2-oxoglutarate transaminase activity"/>
    <property type="evidence" value="ECO:0007669"/>
    <property type="project" value="UniProtKB-EC"/>
</dbReference>
<dbReference type="SUPFAM" id="SSF53383">
    <property type="entry name" value="PLP-dependent transferases"/>
    <property type="match status" value="1"/>
</dbReference>
<evidence type="ECO:0000313" key="7">
    <source>
        <dbReference type="Proteomes" id="UP000675163"/>
    </source>
</evidence>
<dbReference type="Proteomes" id="UP000675163">
    <property type="component" value="Unassembled WGS sequence"/>
</dbReference>
<dbReference type="RefSeq" id="WP_209704991.1">
    <property type="nucleotide sequence ID" value="NZ_JAFIDA010000001.1"/>
</dbReference>
<dbReference type="InterPro" id="IPR015424">
    <property type="entry name" value="PyrdxlP-dep_Trfase"/>
</dbReference>
<evidence type="ECO:0000256" key="4">
    <source>
        <dbReference type="ARBA" id="ARBA00022898"/>
    </source>
</evidence>
<dbReference type="PANTHER" id="PTHR11986:SF79">
    <property type="entry name" value="ACETYLORNITHINE AMINOTRANSFERASE, MITOCHONDRIAL"/>
    <property type="match status" value="1"/>
</dbReference>
<protein>
    <submittedName>
        <fullName evidence="6">4-aminobutyrate aminotransferase</fullName>
        <ecNumber evidence="6">2.6.1.19</ecNumber>
    </submittedName>
</protein>
<dbReference type="InterPro" id="IPR005814">
    <property type="entry name" value="Aminotrans_3"/>
</dbReference>
<sequence>MSNFGALPERDARVIAGNQKLRFFPLAIVAGEGSEIIDHEGRRLLDLSAAWGANSLGHAHPHVVAAIREAAARGSGSSVLSATNPDAVQLAETLLEVTPTGNLGDAGGGAGAGAGAGGGVGAGVSAGAGERRVLLGHSGTDANNSAIAAARAATGRDRVVAFQGGYHGGFGPAQLVSGVFVEAGLAGDPASALLPYPAHAGAELDDVWRLLDRELERGDVAAVIVEPMQSDGGIVVPPAGFLRGLAERTRRAGALLIVDEVKVGLGRTGLLHAFTRDDATPDLVTFGKALGGGLPLSAVVGPAAVLDVAPASSLLTTAGNSVSAAAGRAVLDTVVSERLAHAARERGAQLRDLISEAALPEIREVRGLGLSLGIELNAEPGVAHDDNDGVFTHRVIYRMWQLGVVNYLVRGNVIELTPPLNLSAADALRAVETLHAAVTDVRHGAVSAADIAPYQGW</sequence>
<dbReference type="AlphaFoldDB" id="A0A940T3C3"/>
<dbReference type="InterPro" id="IPR049704">
    <property type="entry name" value="Aminotrans_3_PPA_site"/>
</dbReference>
<evidence type="ECO:0000256" key="3">
    <source>
        <dbReference type="ARBA" id="ARBA00022679"/>
    </source>
</evidence>
<reference evidence="6" key="1">
    <citation type="submission" date="2021-02" db="EMBL/GenBank/DDBJ databases">
        <title>Sequencing the genomes of 1000 actinobacteria strains.</title>
        <authorList>
            <person name="Klenk H.-P."/>
        </authorList>
    </citation>
    <scope>NUCLEOTIDE SEQUENCE</scope>
    <source>
        <strain evidence="6">DSM 22850</strain>
    </source>
</reference>
<accession>A0A940T3C3</accession>
<keyword evidence="2 6" id="KW-0032">Aminotransferase</keyword>
<dbReference type="PIRSF" id="PIRSF000521">
    <property type="entry name" value="Transaminase_4ab_Lys_Orn"/>
    <property type="match status" value="1"/>
</dbReference>
<dbReference type="InterPro" id="IPR050103">
    <property type="entry name" value="Class-III_PLP-dep_AT"/>
</dbReference>
<comment type="cofactor">
    <cofactor evidence="1">
        <name>pyridoxal 5'-phosphate</name>
        <dbReference type="ChEBI" id="CHEBI:597326"/>
    </cofactor>
</comment>
<keyword evidence="4 5" id="KW-0663">Pyridoxal phosphate</keyword>
<organism evidence="6 7">
    <name type="scientific">Leucobacter exalbidus</name>
    <dbReference type="NCBI Taxonomy" id="662960"/>
    <lineage>
        <taxon>Bacteria</taxon>
        <taxon>Bacillati</taxon>
        <taxon>Actinomycetota</taxon>
        <taxon>Actinomycetes</taxon>
        <taxon>Micrococcales</taxon>
        <taxon>Microbacteriaceae</taxon>
        <taxon>Leucobacter</taxon>
    </lineage>
</organism>
<evidence type="ECO:0000313" key="6">
    <source>
        <dbReference type="EMBL" id="MBP1326012.1"/>
    </source>
</evidence>
<gene>
    <name evidence="6" type="ORF">JOF28_001244</name>
</gene>
<dbReference type="Pfam" id="PF00202">
    <property type="entry name" value="Aminotran_3"/>
    <property type="match status" value="2"/>
</dbReference>
<keyword evidence="7" id="KW-1185">Reference proteome</keyword>